<dbReference type="NCBIfam" id="NF033664">
    <property type="entry name" value="PACE_transport"/>
    <property type="match status" value="1"/>
</dbReference>
<feature type="transmembrane region" description="Helical" evidence="1">
    <location>
        <begin position="34"/>
        <end position="54"/>
    </location>
</feature>
<reference evidence="4" key="1">
    <citation type="journal article" date="2019" name="Int. J. Syst. Evol. Microbiol.">
        <title>The Global Catalogue of Microorganisms (GCM) 10K type strain sequencing project: providing services to taxonomists for standard genome sequencing and annotation.</title>
        <authorList>
            <consortium name="The Broad Institute Genomics Platform"/>
            <consortium name="The Broad Institute Genome Sequencing Center for Infectious Disease"/>
            <person name="Wu L."/>
            <person name="Ma J."/>
        </authorList>
    </citation>
    <scope>NUCLEOTIDE SEQUENCE [LARGE SCALE GENOMIC DNA]</scope>
    <source>
        <strain evidence="4">JCM 17805</strain>
    </source>
</reference>
<feature type="domain" description="Chlorhexidine efflux transporter" evidence="2">
    <location>
        <begin position="69"/>
        <end position="131"/>
    </location>
</feature>
<keyword evidence="1" id="KW-0812">Transmembrane</keyword>
<dbReference type="InterPro" id="IPR058208">
    <property type="entry name" value="PACE"/>
</dbReference>
<dbReference type="Proteomes" id="UP001500604">
    <property type="component" value="Unassembled WGS sequence"/>
</dbReference>
<evidence type="ECO:0000259" key="2">
    <source>
        <dbReference type="Pfam" id="PF05232"/>
    </source>
</evidence>
<evidence type="ECO:0000256" key="1">
    <source>
        <dbReference type="SAM" id="Phobius"/>
    </source>
</evidence>
<organism evidence="3 4">
    <name type="scientific">Kistimonas scapharcae</name>
    <dbReference type="NCBI Taxonomy" id="1036133"/>
    <lineage>
        <taxon>Bacteria</taxon>
        <taxon>Pseudomonadati</taxon>
        <taxon>Pseudomonadota</taxon>
        <taxon>Gammaproteobacteria</taxon>
        <taxon>Oceanospirillales</taxon>
        <taxon>Endozoicomonadaceae</taxon>
        <taxon>Kistimonas</taxon>
    </lineage>
</organism>
<comment type="caution">
    <text evidence="3">The sequence shown here is derived from an EMBL/GenBank/DDBJ whole genome shotgun (WGS) entry which is preliminary data.</text>
</comment>
<protein>
    <submittedName>
        <fullName evidence="3">PACE efflux transporter</fullName>
    </submittedName>
</protein>
<dbReference type="EMBL" id="BAABFL010000480">
    <property type="protein sequence ID" value="GAA4652740.1"/>
    <property type="molecule type" value="Genomic_DNA"/>
</dbReference>
<feature type="transmembrane region" description="Helical" evidence="1">
    <location>
        <begin position="7"/>
        <end position="28"/>
    </location>
</feature>
<feature type="domain" description="Chlorhexidine efflux transporter" evidence="2">
    <location>
        <begin position="1"/>
        <end position="63"/>
    </location>
</feature>
<sequence length="149" mass="17066">MTTKERIFHSVMFEMLALVILIPLGSAVTGHRAAAMATMVVSLAVIAMVWNYLFNLAFDKVFGQERIHRGLGLRIFHGFSFEMGLVVFTVPFLMWHLQAGFWEVLLLDLGFIIFFLVYAIIFNWGYDQVRAYCQRRMKTGLSIQSPTHG</sequence>
<evidence type="ECO:0000313" key="3">
    <source>
        <dbReference type="EMBL" id="GAA4652740.1"/>
    </source>
</evidence>
<evidence type="ECO:0000313" key="4">
    <source>
        <dbReference type="Proteomes" id="UP001500604"/>
    </source>
</evidence>
<keyword evidence="1" id="KW-0472">Membrane</keyword>
<accession>A0ABP8V9P8</accession>
<feature type="transmembrane region" description="Helical" evidence="1">
    <location>
        <begin position="75"/>
        <end position="95"/>
    </location>
</feature>
<keyword evidence="4" id="KW-1185">Reference proteome</keyword>
<dbReference type="Pfam" id="PF05232">
    <property type="entry name" value="BTP"/>
    <property type="match status" value="2"/>
</dbReference>
<name>A0ABP8V9P8_9GAMM</name>
<proteinExistence type="predicted"/>
<keyword evidence="1" id="KW-1133">Transmembrane helix</keyword>
<feature type="transmembrane region" description="Helical" evidence="1">
    <location>
        <begin position="101"/>
        <end position="126"/>
    </location>
</feature>
<gene>
    <name evidence="3" type="ORF">GCM10023116_50240</name>
</gene>
<dbReference type="InterPro" id="IPR007896">
    <property type="entry name" value="BTP_bacteria"/>
</dbReference>